<evidence type="ECO:0000313" key="11">
    <source>
        <dbReference type="EMBL" id="MBP1936051.1"/>
    </source>
</evidence>
<evidence type="ECO:0000256" key="4">
    <source>
        <dbReference type="ARBA" id="ARBA00022503"/>
    </source>
</evidence>
<evidence type="ECO:0000256" key="3">
    <source>
        <dbReference type="ARBA" id="ARBA00018123"/>
    </source>
</evidence>
<evidence type="ECO:0000256" key="8">
    <source>
        <dbReference type="NCBIfam" id="TIGR01229"/>
    </source>
</evidence>
<evidence type="ECO:0000256" key="5">
    <source>
        <dbReference type="ARBA" id="ARBA00022723"/>
    </source>
</evidence>
<dbReference type="Pfam" id="PF00491">
    <property type="entry name" value="Arginase"/>
    <property type="match status" value="1"/>
</dbReference>
<dbReference type="EC" id="3.5.3.1" evidence="2 8"/>
<evidence type="ECO:0000256" key="7">
    <source>
        <dbReference type="ARBA" id="ARBA00023211"/>
    </source>
</evidence>
<organism evidence="11 12">
    <name type="scientific">Paenibacillus sediminis</name>
    <dbReference type="NCBI Taxonomy" id="664909"/>
    <lineage>
        <taxon>Bacteria</taxon>
        <taxon>Bacillati</taxon>
        <taxon>Bacillota</taxon>
        <taxon>Bacilli</taxon>
        <taxon>Bacillales</taxon>
        <taxon>Paenibacillaceae</taxon>
        <taxon>Paenibacillus</taxon>
    </lineage>
</organism>
<gene>
    <name evidence="11" type="ORF">J2Z20_000912</name>
</gene>
<accession>A0ABS4H0R1</accession>
<dbReference type="PIRSF" id="PIRSF036979">
    <property type="entry name" value="Arginase"/>
    <property type="match status" value="1"/>
</dbReference>
<dbReference type="Proteomes" id="UP001519273">
    <property type="component" value="Unassembled WGS sequence"/>
</dbReference>
<comment type="pathway">
    <text evidence="1">Nitrogen metabolism; urea cycle; L-ornithine and urea from L-arginine: step 1/1.</text>
</comment>
<comment type="catalytic activity">
    <reaction evidence="10">
        <text>L-arginine + H2O = urea + L-ornithine</text>
        <dbReference type="Rhea" id="RHEA:20569"/>
        <dbReference type="ChEBI" id="CHEBI:15377"/>
        <dbReference type="ChEBI" id="CHEBI:16199"/>
        <dbReference type="ChEBI" id="CHEBI:32682"/>
        <dbReference type="ChEBI" id="CHEBI:46911"/>
        <dbReference type="EC" id="3.5.3.1"/>
    </reaction>
</comment>
<dbReference type="SUPFAM" id="SSF52768">
    <property type="entry name" value="Arginase/deacetylase"/>
    <property type="match status" value="1"/>
</dbReference>
<evidence type="ECO:0000256" key="6">
    <source>
        <dbReference type="ARBA" id="ARBA00022801"/>
    </source>
</evidence>
<comment type="similarity">
    <text evidence="9 10">Belongs to the arginase family.</text>
</comment>
<dbReference type="InterPro" id="IPR014033">
    <property type="entry name" value="Arginase"/>
</dbReference>
<evidence type="ECO:0000256" key="9">
    <source>
        <dbReference type="PROSITE-ProRule" id="PRU00742"/>
    </source>
</evidence>
<evidence type="ECO:0000256" key="10">
    <source>
        <dbReference type="RuleBase" id="RU361159"/>
    </source>
</evidence>
<keyword evidence="5 10" id="KW-0479">Metal-binding</keyword>
<keyword evidence="4 10" id="KW-0056">Arginine metabolism</keyword>
<evidence type="ECO:0000256" key="1">
    <source>
        <dbReference type="ARBA" id="ARBA00005098"/>
    </source>
</evidence>
<sequence>MNKKISVVHVPFTLGSHRRGCDLGPKAIKYAGLMESLQRKNYDVSEKEVGLVQVEDAQNPVLKNLSSVIETGNRIAKDVDQVIKSGTFPLIIGGDHSIAIGTIAGVAKNYSNLGVIWVDAHGDLNTEQTTPSGNIHGMPLAINIGIGDERLTSIYHFAPKIKPENVVIIGVRDLDPGEIALLNEKNITCYSNCDVEEHGIARIMDDLQRKFEENGVDYIHLSVDLDVLEPYLVKGVGTPVQGGLTYRETAYLLKEVCKWNKLVSAEFVELNPLLDERNVTAEIVVSLINELF</sequence>
<dbReference type="RefSeq" id="WP_209845804.1">
    <property type="nucleotide sequence ID" value="NZ_CBCRVE010000002.1"/>
</dbReference>
<comment type="caution">
    <text evidence="11">The sequence shown here is derived from an EMBL/GenBank/DDBJ whole genome shotgun (WGS) entry which is preliminary data.</text>
</comment>
<dbReference type="PROSITE" id="PS51409">
    <property type="entry name" value="ARGINASE_2"/>
    <property type="match status" value="1"/>
</dbReference>
<dbReference type="InterPro" id="IPR023696">
    <property type="entry name" value="Ureohydrolase_dom_sf"/>
</dbReference>
<name>A0ABS4H0R1_9BACL</name>
<evidence type="ECO:0000256" key="2">
    <source>
        <dbReference type="ARBA" id="ARBA00012168"/>
    </source>
</evidence>
<dbReference type="InterPro" id="IPR006035">
    <property type="entry name" value="Ureohydrolase"/>
</dbReference>
<dbReference type="GO" id="GO:0004053">
    <property type="term" value="F:arginase activity"/>
    <property type="evidence" value="ECO:0007669"/>
    <property type="project" value="UniProtKB-EC"/>
</dbReference>
<dbReference type="PRINTS" id="PR00116">
    <property type="entry name" value="ARGINASE"/>
</dbReference>
<evidence type="ECO:0000313" key="12">
    <source>
        <dbReference type="Proteomes" id="UP001519273"/>
    </source>
</evidence>
<dbReference type="CDD" id="cd09989">
    <property type="entry name" value="Arginase"/>
    <property type="match status" value="1"/>
</dbReference>
<proteinExistence type="inferred from homology"/>
<dbReference type="PANTHER" id="PTHR43782">
    <property type="entry name" value="ARGINASE"/>
    <property type="match status" value="1"/>
</dbReference>
<reference evidence="11 12" key="1">
    <citation type="submission" date="2021-03" db="EMBL/GenBank/DDBJ databases">
        <title>Genomic Encyclopedia of Type Strains, Phase IV (KMG-IV): sequencing the most valuable type-strain genomes for metagenomic binning, comparative biology and taxonomic classification.</title>
        <authorList>
            <person name="Goeker M."/>
        </authorList>
    </citation>
    <scope>NUCLEOTIDE SEQUENCE [LARGE SCALE GENOMIC DNA]</scope>
    <source>
        <strain evidence="11 12">DSM 23491</strain>
    </source>
</reference>
<keyword evidence="7 10" id="KW-0464">Manganese</keyword>
<dbReference type="Gene3D" id="3.40.800.10">
    <property type="entry name" value="Ureohydrolase domain"/>
    <property type="match status" value="1"/>
</dbReference>
<dbReference type="EMBL" id="JAGGKP010000001">
    <property type="protein sequence ID" value="MBP1936051.1"/>
    <property type="molecule type" value="Genomic_DNA"/>
</dbReference>
<protein>
    <recommendedName>
        <fullName evidence="3 8">Arginase</fullName>
        <ecNumber evidence="2 8">3.5.3.1</ecNumber>
    </recommendedName>
</protein>
<keyword evidence="12" id="KW-1185">Reference proteome</keyword>
<dbReference type="PANTHER" id="PTHR43782:SF3">
    <property type="entry name" value="ARGINASE"/>
    <property type="match status" value="1"/>
</dbReference>
<dbReference type="NCBIfam" id="TIGR01229">
    <property type="entry name" value="rocF_arginase"/>
    <property type="match status" value="1"/>
</dbReference>
<keyword evidence="6 10" id="KW-0378">Hydrolase</keyword>
<comment type="cofactor">
    <cofactor evidence="10">
        <name>Mn(2+)</name>
        <dbReference type="ChEBI" id="CHEBI:29035"/>
    </cofactor>
    <text evidence="10">Binds 2 manganese ions per subunit.</text>
</comment>